<dbReference type="EMBL" id="FNCS01000022">
    <property type="protein sequence ID" value="SDH11103.1"/>
    <property type="molecule type" value="Genomic_DNA"/>
</dbReference>
<accession>A0A1G7ZQW3</accession>
<protein>
    <submittedName>
        <fullName evidence="2">Cellulose biosynthesis protein BcsN</fullName>
    </submittedName>
</protein>
<evidence type="ECO:0000256" key="1">
    <source>
        <dbReference type="SAM" id="MobiDB-lite"/>
    </source>
</evidence>
<sequence length="319" mass="32821">MLLWNSGHRETPICGRSATRPSHFRSGRGRLAGSVASAILALSLAACTSTSAPETARTAQSVPLAQAMIFPPPGGPGLVSVVETNFANATRQSITLATDARTRGENKFTITRFSGRGGDGTFGELQDASLLDADLLAEARAAWPDANMEVSPYYAQNAYGPFGYAVGRAASADVCIYGWQRIAPGLSPSGNISRGSVAIRLQVCDRAAGEERLLNLMYQMRLRDPVFEPWRASPRIGAAGAPILPTSAEAPALVAGPNPTPTPAPRPVQPAPAPQPATPVAIVEPQPSGPIVPLPSGSGGGQGTGGGSVTVPLPPSSSN</sequence>
<evidence type="ECO:0000313" key="2">
    <source>
        <dbReference type="EMBL" id="SDH11103.1"/>
    </source>
</evidence>
<name>A0A1G7ZQW3_9HYPH</name>
<reference evidence="2 3" key="1">
    <citation type="submission" date="2016-10" db="EMBL/GenBank/DDBJ databases">
        <authorList>
            <person name="de Groot N.N."/>
        </authorList>
    </citation>
    <scope>NUCLEOTIDE SEQUENCE [LARGE SCALE GENOMIC DNA]</scope>
    <source>
        <strain evidence="2 3">CGMCC 1.10267</strain>
    </source>
</reference>
<dbReference type="Pfam" id="PF17038">
    <property type="entry name" value="CBP_BcsN"/>
    <property type="match status" value="1"/>
</dbReference>
<organism evidence="2 3">
    <name type="scientific">Pelagibacterium luteolum</name>
    <dbReference type="NCBI Taxonomy" id="440168"/>
    <lineage>
        <taxon>Bacteria</taxon>
        <taxon>Pseudomonadati</taxon>
        <taxon>Pseudomonadota</taxon>
        <taxon>Alphaproteobacteria</taxon>
        <taxon>Hyphomicrobiales</taxon>
        <taxon>Devosiaceae</taxon>
        <taxon>Pelagibacterium</taxon>
    </lineage>
</organism>
<dbReference type="RefSeq" id="WP_176762769.1">
    <property type="nucleotide sequence ID" value="NZ_FNCS01000022.1"/>
</dbReference>
<evidence type="ECO:0000313" key="3">
    <source>
        <dbReference type="Proteomes" id="UP000199495"/>
    </source>
</evidence>
<dbReference type="InterPro" id="IPR031482">
    <property type="entry name" value="CBP_BcsN"/>
</dbReference>
<feature type="region of interest" description="Disordered" evidence="1">
    <location>
        <begin position="251"/>
        <end position="319"/>
    </location>
</feature>
<gene>
    <name evidence="2" type="ORF">SAMN04487974_1227</name>
</gene>
<proteinExistence type="predicted"/>
<feature type="compositionally biased region" description="Pro residues" evidence="1">
    <location>
        <begin position="258"/>
        <end position="277"/>
    </location>
</feature>
<dbReference type="STRING" id="440168.SAMN04487974_1227"/>
<keyword evidence="3" id="KW-1185">Reference proteome</keyword>
<dbReference type="Proteomes" id="UP000199495">
    <property type="component" value="Unassembled WGS sequence"/>
</dbReference>
<feature type="compositionally biased region" description="Gly residues" evidence="1">
    <location>
        <begin position="297"/>
        <end position="308"/>
    </location>
</feature>
<dbReference type="AlphaFoldDB" id="A0A1G7ZQW3"/>